<keyword evidence="1" id="KW-0732">Signal</keyword>
<dbReference type="Proteomes" id="UP001209318">
    <property type="component" value="Unassembled WGS sequence"/>
</dbReference>
<protein>
    <recommendedName>
        <fullName evidence="4">Lipoprotein</fullName>
    </recommendedName>
</protein>
<evidence type="ECO:0008006" key="4">
    <source>
        <dbReference type="Google" id="ProtNLM"/>
    </source>
</evidence>
<reference evidence="2" key="1">
    <citation type="submission" date="2022-10" db="EMBL/GenBank/DDBJ databases">
        <title>Description of Fervidibacillus gen. nov. in the family Fervidibacillaceae fam. nov. with two species, Fervidibacillus albus sp. nov., and Fervidibacillus halotolerans sp. nov., isolated from tidal flat sediments.</title>
        <authorList>
            <person name="Kwon K.K."/>
            <person name="Yang S.-H."/>
        </authorList>
    </citation>
    <scope>NUCLEOTIDE SEQUENCE</scope>
    <source>
        <strain evidence="2">JCM 19140</strain>
    </source>
</reference>
<organism evidence="2 3">
    <name type="scientific">Perspicuibacillus lycopersici</name>
    <dbReference type="NCBI Taxonomy" id="1325689"/>
    <lineage>
        <taxon>Bacteria</taxon>
        <taxon>Bacillati</taxon>
        <taxon>Bacillota</taxon>
        <taxon>Bacilli</taxon>
        <taxon>Bacillales</taxon>
        <taxon>Bacillaceae</taxon>
        <taxon>Perspicuibacillus</taxon>
    </lineage>
</organism>
<feature type="signal peptide" evidence="1">
    <location>
        <begin position="1"/>
        <end position="21"/>
    </location>
</feature>
<dbReference type="AlphaFoldDB" id="A0AAE3IU55"/>
<keyword evidence="3" id="KW-1185">Reference proteome</keyword>
<dbReference type="PROSITE" id="PS51257">
    <property type="entry name" value="PROKAR_LIPOPROTEIN"/>
    <property type="match status" value="1"/>
</dbReference>
<name>A0AAE3IU55_9BACI</name>
<sequence>MKSFSILLLSVLLLLSGCSFLPKIEKDEPTVVTPKTENVVTEEDAEQEEVRKILENADGVMKTAELSDFEINFAEAMGDGYFVFDLEISNKEITDIQSTIEYYESGKFIKEIADFTTPLFSAELKEPIRMLYVQQKLNEKEEYWTTSVMTNNGPNNFQFNNNIAKKKHKGETNWSPMVMPQALFKGEKKVIAVVVSTDDKASIINEIKDEVDWQQVIDYDQVYVISIEIK</sequence>
<dbReference type="EMBL" id="JAOUSF010000005">
    <property type="protein sequence ID" value="MCU9614663.1"/>
    <property type="molecule type" value="Genomic_DNA"/>
</dbReference>
<feature type="chain" id="PRO_5042270605" description="Lipoprotein" evidence="1">
    <location>
        <begin position="22"/>
        <end position="230"/>
    </location>
</feature>
<evidence type="ECO:0000313" key="3">
    <source>
        <dbReference type="Proteomes" id="UP001209318"/>
    </source>
</evidence>
<gene>
    <name evidence="2" type="ORF">OEV98_14055</name>
</gene>
<comment type="caution">
    <text evidence="2">The sequence shown here is derived from an EMBL/GenBank/DDBJ whole genome shotgun (WGS) entry which is preliminary data.</text>
</comment>
<accession>A0AAE3IU55</accession>
<evidence type="ECO:0000313" key="2">
    <source>
        <dbReference type="EMBL" id="MCU9614663.1"/>
    </source>
</evidence>
<evidence type="ECO:0000256" key="1">
    <source>
        <dbReference type="SAM" id="SignalP"/>
    </source>
</evidence>
<proteinExistence type="predicted"/>
<dbReference type="RefSeq" id="WP_263073988.1">
    <property type="nucleotide sequence ID" value="NZ_JAOUSF010000005.1"/>
</dbReference>